<dbReference type="Proteomes" id="UP001215280">
    <property type="component" value="Unassembled WGS sequence"/>
</dbReference>
<sequence>MAPKPGFRRKGIAAKLKVPPKTAPGKICHRCTREIPLNQSLLQHDRICRANTRNRQALIDHVRQTIQNRAESSNDSEAGTSAMDIDDIIQLPTHQIQDLMESDNGDLPAPDEDTQAPNNIEDTVPISLPSHFIFVKHHPHANKPNEIIALDSVNSFTPLSKNDSRPAPLPDARPWAPFKTYSDYKFASRCVRRRTPNSEVDEDLRDFHSWAFSSDCFITFRNHRDMEKSLAAARLSNIPISRV</sequence>
<evidence type="ECO:0000313" key="1">
    <source>
        <dbReference type="EMBL" id="KAJ7760062.1"/>
    </source>
</evidence>
<reference evidence="1" key="1">
    <citation type="submission" date="2023-03" db="EMBL/GenBank/DDBJ databases">
        <title>Massive genome expansion in bonnet fungi (Mycena s.s.) driven by repeated elements and novel gene families across ecological guilds.</title>
        <authorList>
            <consortium name="Lawrence Berkeley National Laboratory"/>
            <person name="Harder C.B."/>
            <person name="Miyauchi S."/>
            <person name="Viragh M."/>
            <person name="Kuo A."/>
            <person name="Thoen E."/>
            <person name="Andreopoulos B."/>
            <person name="Lu D."/>
            <person name="Skrede I."/>
            <person name="Drula E."/>
            <person name="Henrissat B."/>
            <person name="Morin E."/>
            <person name="Kohler A."/>
            <person name="Barry K."/>
            <person name="LaButti K."/>
            <person name="Morin E."/>
            <person name="Salamov A."/>
            <person name="Lipzen A."/>
            <person name="Mereny Z."/>
            <person name="Hegedus B."/>
            <person name="Baldrian P."/>
            <person name="Stursova M."/>
            <person name="Weitz H."/>
            <person name="Taylor A."/>
            <person name="Grigoriev I.V."/>
            <person name="Nagy L.G."/>
            <person name="Martin F."/>
            <person name="Kauserud H."/>
        </authorList>
    </citation>
    <scope>NUCLEOTIDE SEQUENCE</scope>
    <source>
        <strain evidence="1">CBHHK188m</strain>
    </source>
</reference>
<dbReference type="EMBL" id="JARJLG010000050">
    <property type="protein sequence ID" value="KAJ7760062.1"/>
    <property type="molecule type" value="Genomic_DNA"/>
</dbReference>
<comment type="caution">
    <text evidence="1">The sequence shown here is derived from an EMBL/GenBank/DDBJ whole genome shotgun (WGS) entry which is preliminary data.</text>
</comment>
<protein>
    <submittedName>
        <fullName evidence="1">Uncharacterized protein</fullName>
    </submittedName>
</protein>
<evidence type="ECO:0000313" key="2">
    <source>
        <dbReference type="Proteomes" id="UP001215280"/>
    </source>
</evidence>
<gene>
    <name evidence="1" type="ORF">DFH07DRAFT_771950</name>
</gene>
<proteinExistence type="predicted"/>
<keyword evidence="2" id="KW-1185">Reference proteome</keyword>
<name>A0AAD7NFK1_9AGAR</name>
<dbReference type="AlphaFoldDB" id="A0AAD7NFK1"/>
<accession>A0AAD7NFK1</accession>
<organism evidence="1 2">
    <name type="scientific">Mycena maculata</name>
    <dbReference type="NCBI Taxonomy" id="230809"/>
    <lineage>
        <taxon>Eukaryota</taxon>
        <taxon>Fungi</taxon>
        <taxon>Dikarya</taxon>
        <taxon>Basidiomycota</taxon>
        <taxon>Agaricomycotina</taxon>
        <taxon>Agaricomycetes</taxon>
        <taxon>Agaricomycetidae</taxon>
        <taxon>Agaricales</taxon>
        <taxon>Marasmiineae</taxon>
        <taxon>Mycenaceae</taxon>
        <taxon>Mycena</taxon>
    </lineage>
</organism>